<dbReference type="STRING" id="742766.HMPREF9455_03147"/>
<dbReference type="Gene3D" id="3.40.50.720">
    <property type="entry name" value="NAD(P)-binding Rossmann-like Domain"/>
    <property type="match status" value="1"/>
</dbReference>
<evidence type="ECO:0000256" key="1">
    <source>
        <dbReference type="ARBA" id="ARBA00006484"/>
    </source>
</evidence>
<evidence type="ECO:0000313" key="5">
    <source>
        <dbReference type="Proteomes" id="UP000004913"/>
    </source>
</evidence>
<name>F5J1D0_9BACT</name>
<proteinExistence type="inferred from homology"/>
<dbReference type="PANTHER" id="PTHR44169">
    <property type="entry name" value="NADPH-DEPENDENT 1-ACYLDIHYDROXYACETONE PHOSPHATE REDUCTASE"/>
    <property type="match status" value="1"/>
</dbReference>
<comment type="caution">
    <text evidence="4">The sequence shown here is derived from an EMBL/GenBank/DDBJ whole genome shotgun (WGS) entry which is preliminary data.</text>
</comment>
<dbReference type="GO" id="GO:0005811">
    <property type="term" value="C:lipid droplet"/>
    <property type="evidence" value="ECO:0007669"/>
    <property type="project" value="TreeGrafter"/>
</dbReference>
<dbReference type="eggNOG" id="COG4221">
    <property type="taxonomic scope" value="Bacteria"/>
</dbReference>
<dbReference type="GO" id="GO:0006654">
    <property type="term" value="P:phosphatidic acid biosynthetic process"/>
    <property type="evidence" value="ECO:0007669"/>
    <property type="project" value="TreeGrafter"/>
</dbReference>
<evidence type="ECO:0000313" key="4">
    <source>
        <dbReference type="EMBL" id="EGK00504.1"/>
    </source>
</evidence>
<dbReference type="CDD" id="cd05374">
    <property type="entry name" value="17beta-HSD-like_SDR_c"/>
    <property type="match status" value="1"/>
</dbReference>
<dbReference type="GO" id="GO:0000140">
    <property type="term" value="F:acylglycerone-phosphate reductase (NADP+) activity"/>
    <property type="evidence" value="ECO:0007669"/>
    <property type="project" value="TreeGrafter"/>
</dbReference>
<dbReference type="Pfam" id="PF00106">
    <property type="entry name" value="adh_short"/>
    <property type="match status" value="1"/>
</dbReference>
<comment type="similarity">
    <text evidence="1 3">Belongs to the short-chain dehydrogenases/reductases (SDR) family.</text>
</comment>
<dbReference type="PRINTS" id="PR00080">
    <property type="entry name" value="SDRFAMILY"/>
</dbReference>
<protein>
    <submittedName>
        <fullName evidence="4">Uncharacterized protein</fullName>
    </submittedName>
</protein>
<dbReference type="InterPro" id="IPR036291">
    <property type="entry name" value="NAD(P)-bd_dom_sf"/>
</dbReference>
<dbReference type="HOGENOM" id="CLU_010194_2_9_10"/>
<sequence length="286" mass="32497">MLGTTSYLPLSKNKINMKTILITGASNGIGKETALLFADKGWNVAATMRSRESLSIFGDNKNISTYLLDVKYRDSVKSCIDQVIEDYRRIDMIVNNAGIYTTNPLEIIPDEVIEDIIETNIKGVLYTTKIVLKHFRENRSGTIVNISSVAGRATFPFQSVYHASKWAVEGFSESLYYELEPMGIRVKVVEPGVVKTNLYESLSNLNFEEYPKEYQESFVKGYDSQLKTLKNGYSPKLDAKTVYKAVNSKSSKLRYPTDTTTKMAVFLTWLLPLSTFRRIIKRMNRL</sequence>
<dbReference type="SUPFAM" id="SSF51735">
    <property type="entry name" value="NAD(P)-binding Rossmann-fold domains"/>
    <property type="match status" value="1"/>
</dbReference>
<evidence type="ECO:0000256" key="2">
    <source>
        <dbReference type="ARBA" id="ARBA00023002"/>
    </source>
</evidence>
<dbReference type="Proteomes" id="UP000004913">
    <property type="component" value="Unassembled WGS sequence"/>
</dbReference>
<dbReference type="InterPro" id="IPR002347">
    <property type="entry name" value="SDR_fam"/>
</dbReference>
<dbReference type="PRINTS" id="PR00081">
    <property type="entry name" value="GDHRDH"/>
</dbReference>
<dbReference type="GO" id="GO:0019433">
    <property type="term" value="P:triglyceride catabolic process"/>
    <property type="evidence" value="ECO:0007669"/>
    <property type="project" value="TreeGrafter"/>
</dbReference>
<accession>F5J1D0</accession>
<dbReference type="PANTHER" id="PTHR44169:SF6">
    <property type="entry name" value="NADPH-DEPENDENT 1-ACYLDIHYDROXYACETONE PHOSPHATE REDUCTASE"/>
    <property type="match status" value="1"/>
</dbReference>
<evidence type="ECO:0000256" key="3">
    <source>
        <dbReference type="RuleBase" id="RU000363"/>
    </source>
</evidence>
<gene>
    <name evidence="4" type="ORF">HMPREF9455_03147</name>
</gene>
<keyword evidence="2" id="KW-0560">Oxidoreductase</keyword>
<dbReference type="EMBL" id="ADLV01000036">
    <property type="protein sequence ID" value="EGK00504.1"/>
    <property type="molecule type" value="Genomic_DNA"/>
</dbReference>
<dbReference type="GO" id="GO:0004806">
    <property type="term" value="F:triacylglycerol lipase activity"/>
    <property type="evidence" value="ECO:0007669"/>
    <property type="project" value="TreeGrafter"/>
</dbReference>
<organism evidence="4 5">
    <name type="scientific">Dysgonomonas gadei ATCC BAA-286</name>
    <dbReference type="NCBI Taxonomy" id="742766"/>
    <lineage>
        <taxon>Bacteria</taxon>
        <taxon>Pseudomonadati</taxon>
        <taxon>Bacteroidota</taxon>
        <taxon>Bacteroidia</taxon>
        <taxon>Bacteroidales</taxon>
        <taxon>Dysgonomonadaceae</taxon>
        <taxon>Dysgonomonas</taxon>
    </lineage>
</organism>
<reference evidence="4 5" key="1">
    <citation type="submission" date="2011-04" db="EMBL/GenBank/DDBJ databases">
        <title>The Genome Sequence of Dysgonomonas gadei ATCC BAA-286.</title>
        <authorList>
            <consortium name="The Broad Institute Genome Sequencing Platform"/>
            <person name="Earl A."/>
            <person name="Ward D."/>
            <person name="Feldgarden M."/>
            <person name="Gevers D."/>
            <person name="Pudlo N."/>
            <person name="Martens E."/>
            <person name="Allen-Vercoe E."/>
            <person name="Young S.K."/>
            <person name="Zeng Q."/>
            <person name="Gargeya S."/>
            <person name="Fitzgerald M."/>
            <person name="Haas B."/>
            <person name="Abouelleil A."/>
            <person name="Alvarado L."/>
            <person name="Arachchi H.M."/>
            <person name="Berlin A."/>
            <person name="Brown A."/>
            <person name="Chapman S.B."/>
            <person name="Chen Z."/>
            <person name="Dunbar C."/>
            <person name="Freedman E."/>
            <person name="Gearin G."/>
            <person name="Gellesch M."/>
            <person name="Goldberg J."/>
            <person name="Griggs A."/>
            <person name="Gujja S."/>
            <person name="Heiman D."/>
            <person name="Howarth C."/>
            <person name="Larson L."/>
            <person name="Lui A."/>
            <person name="MacDonald P.J.P."/>
            <person name="Mehta T."/>
            <person name="Montmayeur A."/>
            <person name="Murphy C."/>
            <person name="Neiman D."/>
            <person name="Pearson M."/>
            <person name="Priest M."/>
            <person name="Roberts A."/>
            <person name="Saif S."/>
            <person name="Shea T."/>
            <person name="Shenoy N."/>
            <person name="Sisk P."/>
            <person name="Stolte C."/>
            <person name="Sykes S."/>
            <person name="Yandava C."/>
            <person name="Wortman J."/>
            <person name="Nusbaum C."/>
            <person name="Birren B."/>
        </authorList>
    </citation>
    <scope>NUCLEOTIDE SEQUENCE [LARGE SCALE GENOMIC DNA]</scope>
    <source>
        <strain evidence="4 5">ATCC BAA-286</strain>
    </source>
</reference>
<dbReference type="AlphaFoldDB" id="F5J1D0"/>
<keyword evidence="5" id="KW-1185">Reference proteome</keyword>